<sequence length="71" mass="8157">MKKMIEEEMCMNFTLVHVEVMKESKPVANETFDLIPELNAITPVQADPKEPTREGSRGYNSLSLLQRCFQL</sequence>
<name>A0A8S9RQE9_BRACR</name>
<accession>A0A8S9RQE9</accession>
<dbReference type="EMBL" id="QGKX02000088">
    <property type="protein sequence ID" value="KAF3583445.1"/>
    <property type="molecule type" value="Genomic_DNA"/>
</dbReference>
<dbReference type="AlphaFoldDB" id="A0A8S9RQE9"/>
<gene>
    <name evidence="1" type="ORF">F2Q69_00027921</name>
</gene>
<organism evidence="1 2">
    <name type="scientific">Brassica cretica</name>
    <name type="common">Mustard</name>
    <dbReference type="NCBI Taxonomy" id="69181"/>
    <lineage>
        <taxon>Eukaryota</taxon>
        <taxon>Viridiplantae</taxon>
        <taxon>Streptophyta</taxon>
        <taxon>Embryophyta</taxon>
        <taxon>Tracheophyta</taxon>
        <taxon>Spermatophyta</taxon>
        <taxon>Magnoliopsida</taxon>
        <taxon>eudicotyledons</taxon>
        <taxon>Gunneridae</taxon>
        <taxon>Pentapetalae</taxon>
        <taxon>rosids</taxon>
        <taxon>malvids</taxon>
        <taxon>Brassicales</taxon>
        <taxon>Brassicaceae</taxon>
        <taxon>Brassiceae</taxon>
        <taxon>Brassica</taxon>
    </lineage>
</organism>
<proteinExistence type="predicted"/>
<protein>
    <submittedName>
        <fullName evidence="1">Uncharacterized protein</fullName>
    </submittedName>
</protein>
<evidence type="ECO:0000313" key="1">
    <source>
        <dbReference type="EMBL" id="KAF3583445.1"/>
    </source>
</evidence>
<comment type="caution">
    <text evidence="1">The sequence shown here is derived from an EMBL/GenBank/DDBJ whole genome shotgun (WGS) entry which is preliminary data.</text>
</comment>
<evidence type="ECO:0000313" key="2">
    <source>
        <dbReference type="Proteomes" id="UP000712600"/>
    </source>
</evidence>
<dbReference type="Proteomes" id="UP000712600">
    <property type="component" value="Unassembled WGS sequence"/>
</dbReference>
<reference evidence="1" key="1">
    <citation type="submission" date="2019-12" db="EMBL/GenBank/DDBJ databases">
        <title>Genome sequencing and annotation of Brassica cretica.</title>
        <authorList>
            <person name="Studholme D.J."/>
            <person name="Sarris P."/>
        </authorList>
    </citation>
    <scope>NUCLEOTIDE SEQUENCE</scope>
    <source>
        <strain evidence="1">PFS-109/04</strain>
        <tissue evidence="1">Leaf</tissue>
    </source>
</reference>